<dbReference type="Proteomes" id="UP000053797">
    <property type="component" value="Unassembled WGS sequence"/>
</dbReference>
<evidence type="ECO:0000256" key="4">
    <source>
        <dbReference type="ARBA" id="ARBA00022989"/>
    </source>
</evidence>
<evidence type="ECO:0000256" key="2">
    <source>
        <dbReference type="ARBA" id="ARBA00022475"/>
    </source>
</evidence>
<proteinExistence type="predicted"/>
<feature type="transmembrane region" description="Helical" evidence="6">
    <location>
        <begin position="142"/>
        <end position="161"/>
    </location>
</feature>
<keyword evidence="2" id="KW-1003">Cell membrane</keyword>
<dbReference type="GO" id="GO:0015171">
    <property type="term" value="F:amino acid transmembrane transporter activity"/>
    <property type="evidence" value="ECO:0007669"/>
    <property type="project" value="TreeGrafter"/>
</dbReference>
<reference evidence="7 8" key="1">
    <citation type="journal article" date="2015" name="Int. J. Syst. Evol. Microbiol.">
        <title>Exiguobacterium enclense sp. nov., isolated from sediment.</title>
        <authorList>
            <person name="Dastager S.G."/>
            <person name="Mawlankar R."/>
            <person name="Sonalkar V.V."/>
            <person name="Thorat M.N."/>
            <person name="Mual P."/>
            <person name="Verma A."/>
            <person name="Krishnamurthi S."/>
            <person name="Tang S.K."/>
            <person name="Li W.J."/>
        </authorList>
    </citation>
    <scope>NUCLEOTIDE SEQUENCE [LARGE SCALE GENOMIC DNA]</scope>
    <source>
        <strain evidence="7 8">NIO-1109</strain>
    </source>
</reference>
<dbReference type="GO" id="GO:0033228">
    <property type="term" value="P:cysteine export across plasma membrane"/>
    <property type="evidence" value="ECO:0007669"/>
    <property type="project" value="TreeGrafter"/>
</dbReference>
<sequence length="192" mass="21255">MNVVAFLSYVIITSITPGPSNLLVMHESSHFGFRGAWRFNTGILLGFMILGLISALGTTVLQATLPMIEPILQWLGAAYLVYLAYKIGFPKQTASQIDTVPATFLSGLLFQLINVKSVLFFLTALSTFILPHSTSTVEIVQYTLYAIILGWIALLLWAGSGSLFRSLFQRYDVAFRVIMCTLLLYSAVTIFQ</sequence>
<dbReference type="InterPro" id="IPR001123">
    <property type="entry name" value="LeuE-type"/>
</dbReference>
<gene>
    <name evidence="7" type="ORF">AS033_09815</name>
</gene>
<keyword evidence="5 6" id="KW-0472">Membrane</keyword>
<dbReference type="RefSeq" id="WP_058265368.1">
    <property type="nucleotide sequence ID" value="NZ_FMYN01000002.1"/>
</dbReference>
<accession>A0A0V8GHM3</accession>
<dbReference type="GO" id="GO:0005886">
    <property type="term" value="C:plasma membrane"/>
    <property type="evidence" value="ECO:0007669"/>
    <property type="project" value="UniProtKB-SubCell"/>
</dbReference>
<dbReference type="OrthoDB" id="198428at2"/>
<feature type="transmembrane region" description="Helical" evidence="6">
    <location>
        <begin position="44"/>
        <end position="65"/>
    </location>
</feature>
<evidence type="ECO:0000256" key="6">
    <source>
        <dbReference type="SAM" id="Phobius"/>
    </source>
</evidence>
<name>A0A0V8GHM3_9BACL</name>
<comment type="subcellular location">
    <subcellularLocation>
        <location evidence="1">Cell membrane</location>
        <topology evidence="1">Multi-pass membrane protein</topology>
    </subcellularLocation>
</comment>
<feature type="transmembrane region" description="Helical" evidence="6">
    <location>
        <begin position="173"/>
        <end position="191"/>
    </location>
</feature>
<evidence type="ECO:0000256" key="5">
    <source>
        <dbReference type="ARBA" id="ARBA00023136"/>
    </source>
</evidence>
<evidence type="ECO:0000256" key="1">
    <source>
        <dbReference type="ARBA" id="ARBA00004651"/>
    </source>
</evidence>
<organism evidence="7 8">
    <name type="scientific">Exiguobacterium indicum</name>
    <dbReference type="NCBI Taxonomy" id="296995"/>
    <lineage>
        <taxon>Bacteria</taxon>
        <taxon>Bacillati</taxon>
        <taxon>Bacillota</taxon>
        <taxon>Bacilli</taxon>
        <taxon>Bacillales</taxon>
        <taxon>Bacillales Family XII. Incertae Sedis</taxon>
        <taxon>Exiguobacterium</taxon>
    </lineage>
</organism>
<comment type="caution">
    <text evidence="7">The sequence shown here is derived from an EMBL/GenBank/DDBJ whole genome shotgun (WGS) entry which is preliminary data.</text>
</comment>
<feature type="transmembrane region" description="Helical" evidence="6">
    <location>
        <begin position="6"/>
        <end position="24"/>
    </location>
</feature>
<dbReference type="PANTHER" id="PTHR30086">
    <property type="entry name" value="ARGININE EXPORTER PROTEIN ARGO"/>
    <property type="match status" value="1"/>
</dbReference>
<protein>
    <submittedName>
        <fullName evidence="7">Lysine transporter LysE</fullName>
    </submittedName>
</protein>
<dbReference type="PANTHER" id="PTHR30086:SF20">
    <property type="entry name" value="ARGININE EXPORTER PROTEIN ARGO-RELATED"/>
    <property type="match status" value="1"/>
</dbReference>
<dbReference type="AlphaFoldDB" id="A0A0V8GHM3"/>
<keyword evidence="3 6" id="KW-0812">Transmembrane</keyword>
<evidence type="ECO:0000256" key="3">
    <source>
        <dbReference type="ARBA" id="ARBA00022692"/>
    </source>
</evidence>
<feature type="transmembrane region" description="Helical" evidence="6">
    <location>
        <begin position="108"/>
        <end position="130"/>
    </location>
</feature>
<keyword evidence="4 6" id="KW-1133">Transmembrane helix</keyword>
<feature type="transmembrane region" description="Helical" evidence="6">
    <location>
        <begin position="71"/>
        <end position="88"/>
    </location>
</feature>
<dbReference type="EMBL" id="LNQL01000002">
    <property type="protein sequence ID" value="KSU49642.1"/>
    <property type="molecule type" value="Genomic_DNA"/>
</dbReference>
<evidence type="ECO:0000313" key="8">
    <source>
        <dbReference type="Proteomes" id="UP000053797"/>
    </source>
</evidence>
<dbReference type="Pfam" id="PF01810">
    <property type="entry name" value="LysE"/>
    <property type="match status" value="1"/>
</dbReference>
<evidence type="ECO:0000313" key="7">
    <source>
        <dbReference type="EMBL" id="KSU49642.1"/>
    </source>
</evidence>